<evidence type="ECO:0000313" key="10">
    <source>
        <dbReference type="Proteomes" id="UP000634455"/>
    </source>
</evidence>
<evidence type="ECO:0000256" key="7">
    <source>
        <dbReference type="SAM" id="Phobius"/>
    </source>
</evidence>
<proteinExistence type="inferred from homology"/>
<evidence type="ECO:0000256" key="3">
    <source>
        <dbReference type="ARBA" id="ARBA00022801"/>
    </source>
</evidence>
<evidence type="ECO:0000313" key="9">
    <source>
        <dbReference type="EMBL" id="GHA56902.1"/>
    </source>
</evidence>
<keyword evidence="4 6" id="KW-0862">Zinc</keyword>
<accession>A0ABQ3D8Z7</accession>
<feature type="domain" description="Peptidase M48" evidence="8">
    <location>
        <begin position="172"/>
        <end position="338"/>
    </location>
</feature>
<dbReference type="Gene3D" id="3.30.2010.10">
    <property type="entry name" value="Metalloproteases ('zincins'), catalytic domain"/>
    <property type="match status" value="1"/>
</dbReference>
<dbReference type="Pfam" id="PF01435">
    <property type="entry name" value="Peptidase_M48"/>
    <property type="match status" value="1"/>
</dbReference>
<dbReference type="PANTHER" id="PTHR22726:SF1">
    <property type="entry name" value="METALLOENDOPEPTIDASE OMA1, MITOCHONDRIAL"/>
    <property type="match status" value="1"/>
</dbReference>
<dbReference type="PANTHER" id="PTHR22726">
    <property type="entry name" value="METALLOENDOPEPTIDASE OMA1"/>
    <property type="match status" value="1"/>
</dbReference>
<keyword evidence="10" id="KW-1185">Reference proteome</keyword>
<name>A0ABQ3D8Z7_9RHOB</name>
<keyword evidence="7" id="KW-0472">Membrane</keyword>
<comment type="caution">
    <text evidence="9">The sequence shown here is derived from an EMBL/GenBank/DDBJ whole genome shotgun (WGS) entry which is preliminary data.</text>
</comment>
<sequence length="368" mass="39641">MVETLSVLGQFFDGETAREHGVDITTFKTGIRITGDSLDQYHEWDFADIRALPDQAGSRGIAICKSGQQQRLFADDPNFAQMIKTHCANLHNSDAPRGTYRRVAIYAAAAISSVLIIMFVIVPNLANRLATHIPVEKEMVLGQNTVRQIERILAFETNPNLTCSGADGIAALEKMSARLSAQFDSPYELNVRVFDHEMVNAFAVPGGQVVIFKGLIDDADSPEEVAGVLAHEFGHVIHRDPTRLALRSAGSVGILGMVFGDFAGGAVALVLAEQLIAANYTREAESAADDFAHLVLADAGLPSAPMAAFFEKLKEEHGDDAGFLSHIASHPALGDRADLARGADTIADAEFTPVLSGDEWQALREICD</sequence>
<protein>
    <submittedName>
        <fullName evidence="9">Metalloendopeptidase</fullName>
    </submittedName>
</protein>
<keyword evidence="2" id="KW-0479">Metal-binding</keyword>
<gene>
    <name evidence="9" type="ORF">GCM10008927_23400</name>
</gene>
<keyword evidence="3 6" id="KW-0378">Hydrolase</keyword>
<keyword evidence="7" id="KW-1133">Transmembrane helix</keyword>
<organism evidence="9 10">
    <name type="scientific">Paramylibacter ulvae</name>
    <dbReference type="NCBI Taxonomy" id="1651968"/>
    <lineage>
        <taxon>Bacteria</taxon>
        <taxon>Pseudomonadati</taxon>
        <taxon>Pseudomonadota</taxon>
        <taxon>Alphaproteobacteria</taxon>
        <taxon>Rhodobacterales</taxon>
        <taxon>Paracoccaceae</taxon>
        <taxon>Paramylibacter</taxon>
    </lineage>
</organism>
<dbReference type="CDD" id="cd07332">
    <property type="entry name" value="M48C_Oma1_like"/>
    <property type="match status" value="1"/>
</dbReference>
<dbReference type="InterPro" id="IPR051156">
    <property type="entry name" value="Mito/Outer_Membr_Metalloprot"/>
</dbReference>
<evidence type="ECO:0000256" key="2">
    <source>
        <dbReference type="ARBA" id="ARBA00022723"/>
    </source>
</evidence>
<reference evidence="10" key="1">
    <citation type="journal article" date="2019" name="Int. J. Syst. Evol. Microbiol.">
        <title>The Global Catalogue of Microorganisms (GCM) 10K type strain sequencing project: providing services to taxonomists for standard genome sequencing and annotation.</title>
        <authorList>
            <consortium name="The Broad Institute Genomics Platform"/>
            <consortium name="The Broad Institute Genome Sequencing Center for Infectious Disease"/>
            <person name="Wu L."/>
            <person name="Ma J."/>
        </authorList>
    </citation>
    <scope>NUCLEOTIDE SEQUENCE [LARGE SCALE GENOMIC DNA]</scope>
    <source>
        <strain evidence="10">KCTC 32465</strain>
    </source>
</reference>
<keyword evidence="5 6" id="KW-0482">Metalloprotease</keyword>
<keyword evidence="1 6" id="KW-0645">Protease</keyword>
<dbReference type="Proteomes" id="UP000634455">
    <property type="component" value="Unassembled WGS sequence"/>
</dbReference>
<evidence type="ECO:0000256" key="6">
    <source>
        <dbReference type="RuleBase" id="RU003983"/>
    </source>
</evidence>
<dbReference type="InterPro" id="IPR001915">
    <property type="entry name" value="Peptidase_M48"/>
</dbReference>
<dbReference type="EMBL" id="BMZF01000006">
    <property type="protein sequence ID" value="GHA56902.1"/>
    <property type="molecule type" value="Genomic_DNA"/>
</dbReference>
<evidence type="ECO:0000256" key="5">
    <source>
        <dbReference type="ARBA" id="ARBA00023049"/>
    </source>
</evidence>
<comment type="similarity">
    <text evidence="6">Belongs to the peptidase M48 family.</text>
</comment>
<keyword evidence="7" id="KW-0812">Transmembrane</keyword>
<evidence type="ECO:0000259" key="8">
    <source>
        <dbReference type="Pfam" id="PF01435"/>
    </source>
</evidence>
<evidence type="ECO:0000256" key="1">
    <source>
        <dbReference type="ARBA" id="ARBA00022670"/>
    </source>
</evidence>
<feature type="transmembrane region" description="Helical" evidence="7">
    <location>
        <begin position="103"/>
        <end position="122"/>
    </location>
</feature>
<dbReference type="RefSeq" id="WP_189640903.1">
    <property type="nucleotide sequence ID" value="NZ_BMZF01000006.1"/>
</dbReference>
<evidence type="ECO:0000256" key="4">
    <source>
        <dbReference type="ARBA" id="ARBA00022833"/>
    </source>
</evidence>
<comment type="cofactor">
    <cofactor evidence="6">
        <name>Zn(2+)</name>
        <dbReference type="ChEBI" id="CHEBI:29105"/>
    </cofactor>
    <text evidence="6">Binds 1 zinc ion per subunit.</text>
</comment>